<keyword evidence="5" id="KW-0503">Monooxygenase</keyword>
<evidence type="ECO:0000256" key="2">
    <source>
        <dbReference type="ARBA" id="ARBA00010617"/>
    </source>
</evidence>
<dbReference type="InterPro" id="IPR050182">
    <property type="entry name" value="Cytochrome_P450_fam2"/>
</dbReference>
<keyword evidence="3 5" id="KW-0479">Metal-binding</keyword>
<dbReference type="Proteomes" id="UP001642483">
    <property type="component" value="Unassembled WGS sequence"/>
</dbReference>
<dbReference type="Gene3D" id="1.10.630.10">
    <property type="entry name" value="Cytochrome P450"/>
    <property type="match status" value="1"/>
</dbReference>
<evidence type="ECO:0000256" key="6">
    <source>
        <dbReference type="SAM" id="Phobius"/>
    </source>
</evidence>
<dbReference type="PRINTS" id="PR00385">
    <property type="entry name" value="P450"/>
</dbReference>
<keyword evidence="5" id="KW-0560">Oxidoreductase</keyword>
<reference evidence="7 8" key="1">
    <citation type="submission" date="2024-02" db="EMBL/GenBank/DDBJ databases">
        <authorList>
            <person name="Daric V."/>
            <person name="Darras S."/>
        </authorList>
    </citation>
    <scope>NUCLEOTIDE SEQUENCE [LARGE SCALE GENOMIC DNA]</scope>
</reference>
<dbReference type="EMBL" id="CAWYQH010000152">
    <property type="protein sequence ID" value="CAK8696144.1"/>
    <property type="molecule type" value="Genomic_DNA"/>
</dbReference>
<dbReference type="InterPro" id="IPR017972">
    <property type="entry name" value="Cyt_P450_CS"/>
</dbReference>
<evidence type="ECO:0000313" key="8">
    <source>
        <dbReference type="Proteomes" id="UP001642483"/>
    </source>
</evidence>
<dbReference type="Pfam" id="PF00067">
    <property type="entry name" value="p450"/>
    <property type="match status" value="1"/>
</dbReference>
<evidence type="ECO:0000313" key="7">
    <source>
        <dbReference type="EMBL" id="CAK8696144.1"/>
    </source>
</evidence>
<proteinExistence type="inferred from homology"/>
<dbReference type="PANTHER" id="PTHR24300:SF397">
    <property type="entry name" value="CYTOCHROME P450 2U1"/>
    <property type="match status" value="1"/>
</dbReference>
<feature type="transmembrane region" description="Helical" evidence="6">
    <location>
        <begin position="6"/>
        <end position="22"/>
    </location>
</feature>
<dbReference type="InterPro" id="IPR001128">
    <property type="entry name" value="Cyt_P450"/>
</dbReference>
<name>A0ABP0GWN4_CLALP</name>
<dbReference type="PROSITE" id="PS00086">
    <property type="entry name" value="CYTOCHROME_P450"/>
    <property type="match status" value="1"/>
</dbReference>
<keyword evidence="6" id="KW-1133">Transmembrane helix</keyword>
<comment type="similarity">
    <text evidence="2 5">Belongs to the cytochrome P450 family.</text>
</comment>
<dbReference type="PRINTS" id="PR00463">
    <property type="entry name" value="EP450I"/>
</dbReference>
<gene>
    <name evidence="7" type="ORF">CVLEPA_LOCUS29328</name>
</gene>
<evidence type="ECO:0000256" key="5">
    <source>
        <dbReference type="RuleBase" id="RU000461"/>
    </source>
</evidence>
<keyword evidence="6" id="KW-0472">Membrane</keyword>
<dbReference type="PANTHER" id="PTHR24300">
    <property type="entry name" value="CYTOCHROME P450 508A4-RELATED"/>
    <property type="match status" value="1"/>
</dbReference>
<evidence type="ECO:0008006" key="9">
    <source>
        <dbReference type="Google" id="ProtNLM"/>
    </source>
</evidence>
<accession>A0ABP0GWN4</accession>
<sequence length="487" mass="56520">MLNFTSAALFVATFLGVYYWFWRPKKFPPGPRGIPILGVVPFLGKWPERVIHGWCKKYGPVVSVRMGREDWVVLNDFESVHQCFVKQNTKFSGRPSFEALDNLTHGLGLTFSDYGPLWKSQRKFGQKTLRGFGVGNKGMENCINEEFAFFLKSLQATNGKAFDIKDLLQKSSCNVISSVVMGRRYEYDDDTLRRLVKIFTDVFDGAFENFALQMIMFAPKLIHVYPISRFYEDLKQNFKYLSDITTGVIIEHEKTFDKENLRNFIDAFLKDMKEGTDESFKVEQLRGYLRDIFEAGTETTSSTINWSLICLLHYPEIQTKIREEIREVVGSGSVKMSHKRDMPYITAFIQEIMRFRTFTPFAFHHKTSQDAEINGYFIPKGTTVLPNLWAVHNDPKYWDDPEKFKPERFIDEKGSFVKSEHVIPFSVGPRHCLGEQLARMEIFIFLVSMIQRFEFLPDPDSKFPELNDGSNGSLFIPYPYKLICQEI</sequence>
<evidence type="ECO:0000256" key="3">
    <source>
        <dbReference type="ARBA" id="ARBA00022723"/>
    </source>
</evidence>
<keyword evidence="8" id="KW-1185">Reference proteome</keyword>
<comment type="caution">
    <text evidence="7">The sequence shown here is derived from an EMBL/GenBank/DDBJ whole genome shotgun (WGS) entry which is preliminary data.</text>
</comment>
<organism evidence="7 8">
    <name type="scientific">Clavelina lepadiformis</name>
    <name type="common">Light-bulb sea squirt</name>
    <name type="synonym">Ascidia lepadiformis</name>
    <dbReference type="NCBI Taxonomy" id="159417"/>
    <lineage>
        <taxon>Eukaryota</taxon>
        <taxon>Metazoa</taxon>
        <taxon>Chordata</taxon>
        <taxon>Tunicata</taxon>
        <taxon>Ascidiacea</taxon>
        <taxon>Aplousobranchia</taxon>
        <taxon>Clavelinidae</taxon>
        <taxon>Clavelina</taxon>
    </lineage>
</organism>
<dbReference type="InterPro" id="IPR002401">
    <property type="entry name" value="Cyt_P450_E_grp-I"/>
</dbReference>
<keyword evidence="6" id="KW-0812">Transmembrane</keyword>
<evidence type="ECO:0000256" key="1">
    <source>
        <dbReference type="ARBA" id="ARBA00001971"/>
    </source>
</evidence>
<dbReference type="InterPro" id="IPR036396">
    <property type="entry name" value="Cyt_P450_sf"/>
</dbReference>
<dbReference type="SUPFAM" id="SSF48264">
    <property type="entry name" value="Cytochrome P450"/>
    <property type="match status" value="1"/>
</dbReference>
<comment type="cofactor">
    <cofactor evidence="1">
        <name>heme</name>
        <dbReference type="ChEBI" id="CHEBI:30413"/>
    </cofactor>
</comment>
<evidence type="ECO:0000256" key="4">
    <source>
        <dbReference type="ARBA" id="ARBA00023004"/>
    </source>
</evidence>
<keyword evidence="5" id="KW-0349">Heme</keyword>
<protein>
    <recommendedName>
        <fullName evidence="9">Cytochrome P450</fullName>
    </recommendedName>
</protein>
<keyword evidence="4 5" id="KW-0408">Iron</keyword>